<dbReference type="Pfam" id="PF09990">
    <property type="entry name" value="DUF2231"/>
    <property type="match status" value="1"/>
</dbReference>
<dbReference type="InterPro" id="IPR019251">
    <property type="entry name" value="DUF2231_TM"/>
</dbReference>
<keyword evidence="5" id="KW-1133">Transmembrane helix</keyword>
<evidence type="ECO:0000256" key="4">
    <source>
        <dbReference type="ARBA" id="ARBA00023014"/>
    </source>
</evidence>
<evidence type="ECO:0000256" key="3">
    <source>
        <dbReference type="ARBA" id="ARBA00023004"/>
    </source>
</evidence>
<evidence type="ECO:0000259" key="6">
    <source>
        <dbReference type="PROSITE" id="PS51296"/>
    </source>
</evidence>
<dbReference type="PANTHER" id="PTHR21496:SF23">
    <property type="entry name" value="3-PHENYLPROPIONATE_CINNAMIC ACID DIOXYGENASE FERREDOXIN SUBUNIT"/>
    <property type="match status" value="1"/>
</dbReference>
<dbReference type="Gene3D" id="2.102.10.10">
    <property type="entry name" value="Rieske [2Fe-2S] iron-sulphur domain"/>
    <property type="match status" value="1"/>
</dbReference>
<organism evidence="7 8">
    <name type="scientific">Nocardiopsis codii</name>
    <dbReference type="NCBI Taxonomy" id="3065942"/>
    <lineage>
        <taxon>Bacteria</taxon>
        <taxon>Bacillati</taxon>
        <taxon>Actinomycetota</taxon>
        <taxon>Actinomycetes</taxon>
        <taxon>Streptosporangiales</taxon>
        <taxon>Nocardiopsidaceae</taxon>
        <taxon>Nocardiopsis</taxon>
    </lineage>
</organism>
<dbReference type="PANTHER" id="PTHR21496">
    <property type="entry name" value="FERREDOXIN-RELATED"/>
    <property type="match status" value="1"/>
</dbReference>
<dbReference type="SUPFAM" id="SSF50022">
    <property type="entry name" value="ISP domain"/>
    <property type="match status" value="1"/>
</dbReference>
<dbReference type="EMBL" id="JAUZMY010000018">
    <property type="protein sequence ID" value="MEE2039238.1"/>
    <property type="molecule type" value="Genomic_DNA"/>
</dbReference>
<comment type="caution">
    <text evidence="7">The sequence shown here is derived from an EMBL/GenBank/DDBJ whole genome shotgun (WGS) entry which is preliminary data.</text>
</comment>
<keyword evidence="3" id="KW-0408">Iron</keyword>
<protein>
    <submittedName>
        <fullName evidence="7">Rieske (2Fe-2S) protein</fullName>
    </submittedName>
</protein>
<reference evidence="7 8" key="1">
    <citation type="submission" date="2023-08" db="EMBL/GenBank/DDBJ databases">
        <authorList>
            <person name="Girao M."/>
            <person name="Carvalho M.F."/>
        </authorList>
    </citation>
    <scope>NUCLEOTIDE SEQUENCE [LARGE SCALE GENOMIC DNA]</scope>
    <source>
        <strain evidence="7 8">CT-R113</strain>
    </source>
</reference>
<feature type="transmembrane region" description="Helical" evidence="5">
    <location>
        <begin position="109"/>
        <end position="129"/>
    </location>
</feature>
<keyword evidence="2" id="KW-0479">Metal-binding</keyword>
<dbReference type="PROSITE" id="PS51296">
    <property type="entry name" value="RIESKE"/>
    <property type="match status" value="1"/>
</dbReference>
<feature type="transmembrane region" description="Helical" evidence="5">
    <location>
        <begin position="141"/>
        <end position="162"/>
    </location>
</feature>
<dbReference type="InterPro" id="IPR017941">
    <property type="entry name" value="Rieske_2Fe-2S"/>
</dbReference>
<gene>
    <name evidence="7" type="ORF">Q8791_18645</name>
</gene>
<keyword evidence="5" id="KW-0472">Membrane</keyword>
<dbReference type="Proteomes" id="UP001356095">
    <property type="component" value="Unassembled WGS sequence"/>
</dbReference>
<dbReference type="CDD" id="cd03467">
    <property type="entry name" value="Rieske"/>
    <property type="match status" value="1"/>
</dbReference>
<accession>A0ABU7KAH2</accession>
<sequence length="285" mass="29524">MRLGERIRGIEREGRLDPAVSRLKRIAARIPSGAVRDMLHGVQIGHPLHPVAVHLPIGTWTSAVLLDMLPGDHRRSAHALVNTGLLATLPAVVSGLADWSEQGERQQRVGVVHAAANGVGALLFGASSLARAGGREGWGRALAVTGLGAIGLGGLLGGHITYFRASGANSADYLVDLVSGDWHDLGPVDGFPEGAAGRGDMDGVPVVVVRTGQSVSALLGTCTHMGAPLAEGEVVDGCVRCPWHGSEFRLDSGAVAHGPATASAETLQTSVVDGRLMVRLRTPEE</sequence>
<evidence type="ECO:0000313" key="8">
    <source>
        <dbReference type="Proteomes" id="UP001356095"/>
    </source>
</evidence>
<keyword evidence="4" id="KW-0411">Iron-sulfur</keyword>
<evidence type="ECO:0000256" key="2">
    <source>
        <dbReference type="ARBA" id="ARBA00022723"/>
    </source>
</evidence>
<dbReference type="InterPro" id="IPR036922">
    <property type="entry name" value="Rieske_2Fe-2S_sf"/>
</dbReference>
<dbReference type="Pfam" id="PF00355">
    <property type="entry name" value="Rieske"/>
    <property type="match status" value="1"/>
</dbReference>
<dbReference type="RefSeq" id="WP_330093014.1">
    <property type="nucleotide sequence ID" value="NZ_JAUZMY010000018.1"/>
</dbReference>
<proteinExistence type="predicted"/>
<feature type="domain" description="Rieske" evidence="6">
    <location>
        <begin position="182"/>
        <end position="278"/>
    </location>
</feature>
<evidence type="ECO:0000256" key="1">
    <source>
        <dbReference type="ARBA" id="ARBA00022714"/>
    </source>
</evidence>
<keyword evidence="5" id="KW-0812">Transmembrane</keyword>
<evidence type="ECO:0000313" key="7">
    <source>
        <dbReference type="EMBL" id="MEE2039238.1"/>
    </source>
</evidence>
<keyword evidence="8" id="KW-1185">Reference proteome</keyword>
<name>A0ABU7KAH2_9ACTN</name>
<keyword evidence="1" id="KW-0001">2Fe-2S</keyword>
<evidence type="ECO:0000256" key="5">
    <source>
        <dbReference type="SAM" id="Phobius"/>
    </source>
</evidence>